<accession>A0ABU5T9C4</accession>
<evidence type="ECO:0000256" key="1">
    <source>
        <dbReference type="ARBA" id="ARBA00008775"/>
    </source>
</evidence>
<dbReference type="EMBL" id="JAYGGQ010000010">
    <property type="protein sequence ID" value="MEA5455706.1"/>
    <property type="molecule type" value="Genomic_DNA"/>
</dbReference>
<dbReference type="InterPro" id="IPR051324">
    <property type="entry name" value="Stress/Tellurium_Resist"/>
</dbReference>
<protein>
    <submittedName>
        <fullName evidence="3">TerD family protein</fullName>
    </submittedName>
</protein>
<comment type="similarity">
    <text evidence="1">Belongs to the CAPAB/TerDEXZ family.</text>
</comment>
<dbReference type="RefSeq" id="WP_323279587.1">
    <property type="nucleotide sequence ID" value="NZ_JAYGGQ010000010.1"/>
</dbReference>
<proteinExistence type="inferred from homology"/>
<feature type="domain" description="TerD" evidence="2">
    <location>
        <begin position="2"/>
        <end position="180"/>
    </location>
</feature>
<reference evidence="3 4" key="1">
    <citation type="submission" date="2023-12" db="EMBL/GenBank/DDBJ databases">
        <title>Sinomonas terricola sp. nov, isolated from litchi orchard soil in Guangdong, PR China.</title>
        <authorList>
            <person name="Jiaxin W."/>
            <person name="Yang Z."/>
            <person name="Honghui Z."/>
        </authorList>
    </citation>
    <scope>NUCLEOTIDE SEQUENCE [LARGE SCALE GENOMIC DNA]</scope>
    <source>
        <strain evidence="3 4">JGH33</strain>
    </source>
</reference>
<dbReference type="CDD" id="cd06974">
    <property type="entry name" value="TerD_like"/>
    <property type="match status" value="1"/>
</dbReference>
<comment type="caution">
    <text evidence="3">The sequence shown here is derived from an EMBL/GenBank/DDBJ whole genome shotgun (WGS) entry which is preliminary data.</text>
</comment>
<name>A0ABU5T9C4_9MICC</name>
<evidence type="ECO:0000313" key="3">
    <source>
        <dbReference type="EMBL" id="MEA5455706.1"/>
    </source>
</evidence>
<evidence type="ECO:0000259" key="2">
    <source>
        <dbReference type="Pfam" id="PF02342"/>
    </source>
</evidence>
<dbReference type="Pfam" id="PF02342">
    <property type="entry name" value="TerD"/>
    <property type="match status" value="1"/>
</dbReference>
<sequence length="184" mass="18963">MMSLVPGTTIELTAAGHGVVVRVGWSLEPGPGPQAEPVPLGIVCGENGRALSPEHVVFFNQPTTAAPGVAFSPAEGGRSGAGQIEVDFARLPEDVASIAIVTYIDPEVRGPGTFAPLRGAHVSVAEPDGTEIARFEAPTAGAETTQAMLFGELFRHGGAWAFRAVGRGYENGLAGVSRDFGLDV</sequence>
<dbReference type="Gene3D" id="2.60.60.30">
    <property type="entry name" value="sav2460 like domains"/>
    <property type="match status" value="1"/>
</dbReference>
<keyword evidence="4" id="KW-1185">Reference proteome</keyword>
<dbReference type="Proteomes" id="UP001304769">
    <property type="component" value="Unassembled WGS sequence"/>
</dbReference>
<dbReference type="PANTHER" id="PTHR32097:SF4">
    <property type="entry name" value="GENERAL STRESS PROTEIN 16U"/>
    <property type="match status" value="1"/>
</dbReference>
<dbReference type="PANTHER" id="PTHR32097">
    <property type="entry name" value="CAMP-BINDING PROTEIN 1-RELATED"/>
    <property type="match status" value="1"/>
</dbReference>
<organism evidence="3 4">
    <name type="scientific">Sinomonas terricola</name>
    <dbReference type="NCBI Taxonomy" id="3110330"/>
    <lineage>
        <taxon>Bacteria</taxon>
        <taxon>Bacillati</taxon>
        <taxon>Actinomycetota</taxon>
        <taxon>Actinomycetes</taxon>
        <taxon>Micrococcales</taxon>
        <taxon>Micrococcaceae</taxon>
        <taxon>Sinomonas</taxon>
    </lineage>
</organism>
<evidence type="ECO:0000313" key="4">
    <source>
        <dbReference type="Proteomes" id="UP001304769"/>
    </source>
</evidence>
<dbReference type="InterPro" id="IPR003325">
    <property type="entry name" value="TerD"/>
</dbReference>
<gene>
    <name evidence="3" type="ORF">SPF06_13310</name>
</gene>